<name>A0A6J7L623_9ZZZZ</name>
<sequence length="478" mass="50891">MSALNLSPLDEEALDRIHAQAMRVLVEIGTEVDDDAVLALLAAAGQSVDGTRVRWDPEFVMAQLALAPPTVTVTGRNASRSVTLGGGTLAHSPVGGPPFAHDRERGRRDGTMADHIELVKIAHASDQLAVMQSGTTEAQDIDSEWRHLEMDYSVLRWSDRPLIIYGTSGGKSRDAFELAAIAAGGREALLANPMAIGIVNPNSPLVWDGLMVDTLVACAEYGQPVAITPFLLAGTSAPVTLAAGLSLLVAETLAGVAMAQLVRPGTPCILGTFFSGVDMRSGGPSLGLPESVLATLAGAQMARRYGLPLRGGGGLCSGIALDAQAATESAMSLWATYLAGCDLVVHSAGWLEGGLVASYEKMALDLEVIRMLERVREGLVVDDETLAFDTLAEVGPGGMFLGHEHTLERFRTDVFMSPLFRSQAFPTWTKLGSREADEIATGEWKKLLESYVDPGIDDAVEAELRDFVDRRTRELDPD</sequence>
<protein>
    <submittedName>
        <fullName evidence="4">Unannotated protein</fullName>
    </submittedName>
</protein>
<dbReference type="AlphaFoldDB" id="A0A6J7L623"/>
<dbReference type="Gene3D" id="3.20.20.480">
    <property type="entry name" value="Trimethylamine methyltransferase-like"/>
    <property type="match status" value="1"/>
</dbReference>
<dbReference type="EMBL" id="CAFBNF010000304">
    <property type="protein sequence ID" value="CAB4961649.1"/>
    <property type="molecule type" value="Genomic_DNA"/>
</dbReference>
<evidence type="ECO:0000256" key="2">
    <source>
        <dbReference type="ARBA" id="ARBA00022603"/>
    </source>
</evidence>
<gene>
    <name evidence="4" type="ORF">UFOPK3773_02030</name>
</gene>
<reference evidence="4" key="1">
    <citation type="submission" date="2020-05" db="EMBL/GenBank/DDBJ databases">
        <authorList>
            <person name="Chiriac C."/>
            <person name="Salcher M."/>
            <person name="Ghai R."/>
            <person name="Kavagutti S V."/>
        </authorList>
    </citation>
    <scope>NUCLEOTIDE SEQUENCE</scope>
</reference>
<keyword evidence="3" id="KW-0808">Transferase</keyword>
<dbReference type="GO" id="GO:0032259">
    <property type="term" value="P:methylation"/>
    <property type="evidence" value="ECO:0007669"/>
    <property type="project" value="UniProtKB-KW"/>
</dbReference>
<organism evidence="4">
    <name type="scientific">freshwater metagenome</name>
    <dbReference type="NCBI Taxonomy" id="449393"/>
    <lineage>
        <taxon>unclassified sequences</taxon>
        <taxon>metagenomes</taxon>
        <taxon>ecological metagenomes</taxon>
    </lineage>
</organism>
<evidence type="ECO:0000313" key="4">
    <source>
        <dbReference type="EMBL" id="CAB4961649.1"/>
    </source>
</evidence>
<dbReference type="PIRSF" id="PIRSF037567">
    <property type="entry name" value="MTTB_MeTrfase"/>
    <property type="match status" value="1"/>
</dbReference>
<accession>A0A6J7L623</accession>
<proteinExistence type="inferred from homology"/>
<dbReference type="Pfam" id="PF06253">
    <property type="entry name" value="MTTB"/>
    <property type="match status" value="1"/>
</dbReference>
<dbReference type="GO" id="GO:0008168">
    <property type="term" value="F:methyltransferase activity"/>
    <property type="evidence" value="ECO:0007669"/>
    <property type="project" value="UniProtKB-KW"/>
</dbReference>
<dbReference type="InterPro" id="IPR010426">
    <property type="entry name" value="MTTB_MeTrfase"/>
</dbReference>
<keyword evidence="2" id="KW-0489">Methyltransferase</keyword>
<evidence type="ECO:0000256" key="3">
    <source>
        <dbReference type="ARBA" id="ARBA00022679"/>
    </source>
</evidence>
<comment type="similarity">
    <text evidence="1">Belongs to the trimethylamine methyltransferase family.</text>
</comment>
<dbReference type="GO" id="GO:0015948">
    <property type="term" value="P:methanogenesis"/>
    <property type="evidence" value="ECO:0007669"/>
    <property type="project" value="InterPro"/>
</dbReference>
<evidence type="ECO:0000256" key="1">
    <source>
        <dbReference type="ARBA" id="ARBA00007137"/>
    </source>
</evidence>
<dbReference type="InterPro" id="IPR038601">
    <property type="entry name" value="MttB-like_sf"/>
</dbReference>